<accession>A0A8H2WUE1</accession>
<dbReference type="Proteomes" id="UP000663888">
    <property type="component" value="Unassembled WGS sequence"/>
</dbReference>
<organism evidence="1 2">
    <name type="scientific">Rhizoctonia solani</name>
    <dbReference type="NCBI Taxonomy" id="456999"/>
    <lineage>
        <taxon>Eukaryota</taxon>
        <taxon>Fungi</taxon>
        <taxon>Dikarya</taxon>
        <taxon>Basidiomycota</taxon>
        <taxon>Agaricomycotina</taxon>
        <taxon>Agaricomycetes</taxon>
        <taxon>Cantharellales</taxon>
        <taxon>Ceratobasidiaceae</taxon>
        <taxon>Rhizoctonia</taxon>
    </lineage>
</organism>
<dbReference type="AlphaFoldDB" id="A0A8H2WUE1"/>
<protein>
    <submittedName>
        <fullName evidence="1">Uncharacterized protein</fullName>
    </submittedName>
</protein>
<comment type="caution">
    <text evidence="1">The sequence shown here is derived from an EMBL/GenBank/DDBJ whole genome shotgun (WGS) entry which is preliminary data.</text>
</comment>
<proteinExistence type="predicted"/>
<evidence type="ECO:0000313" key="1">
    <source>
        <dbReference type="EMBL" id="CAE6406496.1"/>
    </source>
</evidence>
<sequence length="112" mass="12741">MHIVPAPSFRMVARLCSTRRHKKFAGFEHTHPTSWSNVVASGSAFSFNLEEAQDQDQGEGSLNYHIYVEDREHKNRLYLGRPSIPSSPIPCILNETRGDPWNFTWVGDMPPS</sequence>
<name>A0A8H2WUE1_9AGAM</name>
<gene>
    <name evidence="1" type="ORF">RDB_LOCUS7991</name>
</gene>
<reference evidence="1" key="1">
    <citation type="submission" date="2021-01" db="EMBL/GenBank/DDBJ databases">
        <authorList>
            <person name="Kaushik A."/>
        </authorList>
    </citation>
    <scope>NUCLEOTIDE SEQUENCE</scope>
    <source>
        <strain evidence="1">AG4-R118</strain>
    </source>
</reference>
<dbReference type="EMBL" id="CAJMWX010000177">
    <property type="protein sequence ID" value="CAE6406496.1"/>
    <property type="molecule type" value="Genomic_DNA"/>
</dbReference>
<evidence type="ECO:0000313" key="2">
    <source>
        <dbReference type="Proteomes" id="UP000663888"/>
    </source>
</evidence>